<keyword evidence="7 10" id="KW-0234">DNA repair</keyword>
<evidence type="ECO:0000256" key="6">
    <source>
        <dbReference type="ARBA" id="ARBA00023125"/>
    </source>
</evidence>
<keyword evidence="9" id="KW-0479">Metal-binding</keyword>
<dbReference type="PANTHER" id="PTHR47642:SF5">
    <property type="entry name" value="ATP-DEPENDENT DNA HELICASE"/>
    <property type="match status" value="1"/>
</dbReference>
<dbReference type="InterPro" id="IPR027417">
    <property type="entry name" value="P-loop_NTPase"/>
</dbReference>
<feature type="compositionally biased region" description="Acidic residues" evidence="11">
    <location>
        <begin position="1"/>
        <end position="10"/>
    </location>
</feature>
<keyword evidence="4 10" id="KW-0347">Helicase</keyword>
<keyword evidence="2 10" id="KW-0227">DNA damage</keyword>
<comment type="similarity">
    <text evidence="10">Belongs to the helicase family.</text>
</comment>
<evidence type="ECO:0000256" key="2">
    <source>
        <dbReference type="ARBA" id="ARBA00022763"/>
    </source>
</evidence>
<dbReference type="GO" id="GO:0006310">
    <property type="term" value="P:DNA recombination"/>
    <property type="evidence" value="ECO:0007669"/>
    <property type="project" value="UniProtKB-KW"/>
</dbReference>
<keyword evidence="3 10" id="KW-0378">Hydrolase</keyword>
<dbReference type="GO" id="GO:0005524">
    <property type="term" value="F:ATP binding"/>
    <property type="evidence" value="ECO:0007669"/>
    <property type="project" value="UniProtKB-KW"/>
</dbReference>
<feature type="compositionally biased region" description="Polar residues" evidence="11">
    <location>
        <begin position="70"/>
        <end position="93"/>
    </location>
</feature>
<dbReference type="EMBL" id="GBEZ01021034">
    <property type="protein sequence ID" value="JAC65685.1"/>
    <property type="molecule type" value="Transcribed_RNA"/>
</dbReference>
<evidence type="ECO:0000259" key="12">
    <source>
        <dbReference type="PROSITE" id="PS50158"/>
    </source>
</evidence>
<dbReference type="SMART" id="SM00343">
    <property type="entry name" value="ZnF_C2HC"/>
    <property type="match status" value="1"/>
</dbReference>
<evidence type="ECO:0000256" key="4">
    <source>
        <dbReference type="ARBA" id="ARBA00022806"/>
    </source>
</evidence>
<keyword evidence="10" id="KW-0233">DNA recombination</keyword>
<dbReference type="GO" id="GO:0008270">
    <property type="term" value="F:zinc ion binding"/>
    <property type="evidence" value="ECO:0007669"/>
    <property type="project" value="UniProtKB-KW"/>
</dbReference>
<reference evidence="13" key="1">
    <citation type="submission" date="2014-05" db="EMBL/GenBank/DDBJ databases">
        <title>The transcriptome of the halophilic microalga Tetraselmis sp. GSL018 isolated from the Great Salt Lake, Utah.</title>
        <authorList>
            <person name="Jinkerson R.E."/>
            <person name="D'Adamo S."/>
            <person name="Posewitz M.C."/>
        </authorList>
    </citation>
    <scope>NUCLEOTIDE SEQUENCE</scope>
    <source>
        <strain evidence="13">GSL018</strain>
    </source>
</reference>
<dbReference type="PANTHER" id="PTHR47642">
    <property type="entry name" value="ATP-DEPENDENT DNA HELICASE"/>
    <property type="match status" value="1"/>
</dbReference>
<name>A0A061R4U5_9CHLO</name>
<evidence type="ECO:0000313" key="13">
    <source>
        <dbReference type="EMBL" id="JAC65685.1"/>
    </source>
</evidence>
<organism evidence="13">
    <name type="scientific">Tetraselmis sp. GSL018</name>
    <dbReference type="NCBI Taxonomy" id="582737"/>
    <lineage>
        <taxon>Eukaryota</taxon>
        <taxon>Viridiplantae</taxon>
        <taxon>Chlorophyta</taxon>
        <taxon>core chlorophytes</taxon>
        <taxon>Chlorodendrophyceae</taxon>
        <taxon>Chlorodendrales</taxon>
        <taxon>Chlorodendraceae</taxon>
        <taxon>Tetraselmis</taxon>
    </lineage>
</organism>
<keyword evidence="5 10" id="KW-0067">ATP-binding</keyword>
<evidence type="ECO:0000256" key="1">
    <source>
        <dbReference type="ARBA" id="ARBA00022741"/>
    </source>
</evidence>
<dbReference type="CDD" id="cd18037">
    <property type="entry name" value="DEXSc_Pif1_like"/>
    <property type="match status" value="1"/>
</dbReference>
<dbReference type="InterPro" id="IPR049163">
    <property type="entry name" value="Pif1-like_2B_dom"/>
</dbReference>
<dbReference type="Gene3D" id="4.10.60.10">
    <property type="entry name" value="Zinc finger, CCHC-type"/>
    <property type="match status" value="1"/>
</dbReference>
<evidence type="ECO:0000256" key="11">
    <source>
        <dbReference type="SAM" id="MobiDB-lite"/>
    </source>
</evidence>
<feature type="domain" description="CCHC-type" evidence="12">
    <location>
        <begin position="629"/>
        <end position="643"/>
    </location>
</feature>
<evidence type="ECO:0000256" key="3">
    <source>
        <dbReference type="ARBA" id="ARBA00022801"/>
    </source>
</evidence>
<protein>
    <recommendedName>
        <fullName evidence="10">ATP-dependent DNA helicase</fullName>
        <ecNumber evidence="10">5.6.2.3</ecNumber>
    </recommendedName>
</protein>
<evidence type="ECO:0000256" key="8">
    <source>
        <dbReference type="ARBA" id="ARBA00023235"/>
    </source>
</evidence>
<keyword evidence="1 10" id="KW-0547">Nucleotide-binding</keyword>
<dbReference type="GO" id="GO:0016887">
    <property type="term" value="F:ATP hydrolysis activity"/>
    <property type="evidence" value="ECO:0007669"/>
    <property type="project" value="RHEA"/>
</dbReference>
<feature type="region of interest" description="Disordered" evidence="11">
    <location>
        <begin position="1"/>
        <end position="111"/>
    </location>
</feature>
<dbReference type="Pfam" id="PF05970">
    <property type="entry name" value="PIF1"/>
    <property type="match status" value="1"/>
</dbReference>
<dbReference type="PROSITE" id="PS50158">
    <property type="entry name" value="ZF_CCHC"/>
    <property type="match status" value="1"/>
</dbReference>
<evidence type="ECO:0000256" key="9">
    <source>
        <dbReference type="PROSITE-ProRule" id="PRU00047"/>
    </source>
</evidence>
<dbReference type="SUPFAM" id="SSF52540">
    <property type="entry name" value="P-loop containing nucleoside triphosphate hydrolases"/>
    <property type="match status" value="2"/>
</dbReference>
<dbReference type="Gene3D" id="3.40.50.300">
    <property type="entry name" value="P-loop containing nucleotide triphosphate hydrolases"/>
    <property type="match status" value="1"/>
</dbReference>
<evidence type="ECO:0000256" key="10">
    <source>
        <dbReference type="RuleBase" id="RU363044"/>
    </source>
</evidence>
<keyword evidence="8" id="KW-0413">Isomerase</keyword>
<dbReference type="EC" id="5.6.2.3" evidence="10"/>
<dbReference type="GO" id="GO:0006281">
    <property type="term" value="P:DNA repair"/>
    <property type="evidence" value="ECO:0007669"/>
    <property type="project" value="UniProtKB-KW"/>
</dbReference>
<keyword evidence="9" id="KW-0863">Zinc-finger</keyword>
<comment type="cofactor">
    <cofactor evidence="10">
        <name>Mg(2+)</name>
        <dbReference type="ChEBI" id="CHEBI:18420"/>
    </cofactor>
</comment>
<evidence type="ECO:0000256" key="7">
    <source>
        <dbReference type="ARBA" id="ARBA00023204"/>
    </source>
</evidence>
<dbReference type="InterPro" id="IPR036875">
    <property type="entry name" value="Znf_CCHC_sf"/>
</dbReference>
<dbReference type="AlphaFoldDB" id="A0A061R4U5"/>
<proteinExistence type="inferred from homology"/>
<dbReference type="CDD" id="cd18809">
    <property type="entry name" value="SF1_C_RecD"/>
    <property type="match status" value="1"/>
</dbReference>
<dbReference type="Pfam" id="PF21530">
    <property type="entry name" value="Pif1_2B_dom"/>
    <property type="match status" value="1"/>
</dbReference>
<keyword evidence="6" id="KW-0238">DNA-binding</keyword>
<dbReference type="GO" id="GO:0043139">
    <property type="term" value="F:5'-3' DNA helicase activity"/>
    <property type="evidence" value="ECO:0007669"/>
    <property type="project" value="UniProtKB-EC"/>
</dbReference>
<accession>A0A061R4U5</accession>
<dbReference type="GO" id="GO:0000723">
    <property type="term" value="P:telomere maintenance"/>
    <property type="evidence" value="ECO:0007669"/>
    <property type="project" value="InterPro"/>
</dbReference>
<feature type="region of interest" description="Disordered" evidence="11">
    <location>
        <begin position="601"/>
        <end position="680"/>
    </location>
</feature>
<dbReference type="Pfam" id="PF00098">
    <property type="entry name" value="zf-CCHC"/>
    <property type="match status" value="1"/>
</dbReference>
<dbReference type="InterPro" id="IPR001878">
    <property type="entry name" value="Znf_CCHC"/>
</dbReference>
<comment type="catalytic activity">
    <reaction evidence="10">
        <text>ATP + H2O = ADP + phosphate + H(+)</text>
        <dbReference type="Rhea" id="RHEA:13065"/>
        <dbReference type="ChEBI" id="CHEBI:15377"/>
        <dbReference type="ChEBI" id="CHEBI:15378"/>
        <dbReference type="ChEBI" id="CHEBI:30616"/>
        <dbReference type="ChEBI" id="CHEBI:43474"/>
        <dbReference type="ChEBI" id="CHEBI:456216"/>
        <dbReference type="EC" id="5.6.2.3"/>
    </reaction>
</comment>
<dbReference type="GO" id="GO:0003676">
    <property type="term" value="F:nucleic acid binding"/>
    <property type="evidence" value="ECO:0007669"/>
    <property type="project" value="InterPro"/>
</dbReference>
<dbReference type="InterPro" id="IPR051055">
    <property type="entry name" value="PIF1_helicase"/>
</dbReference>
<dbReference type="SUPFAM" id="SSF57756">
    <property type="entry name" value="Retrovirus zinc finger-like domains"/>
    <property type="match status" value="1"/>
</dbReference>
<evidence type="ECO:0000256" key="5">
    <source>
        <dbReference type="ARBA" id="ARBA00022840"/>
    </source>
</evidence>
<gene>
    <name evidence="13" type="primary">PIF1</name>
    <name evidence="13" type="ORF">TSPGSL018_15491</name>
</gene>
<sequence>MAEHEIDEISLADTDSANFELPEVIERSENSSPIQDLDSPDPKKQKIELISFSGTPAEPVGDVAHKDGRTSGQAEHSNTGVTHVSATVWSSSNKDADASTEPDSASSPRLSEEQAEVVDLVRQGHSVFFTGNAGTGKSFLMSFIIQMLRERYASLFPKKVAVTAATGIAATHIAGTTLHSFAGCGIPQTSNDFDRMWKKEPKERWRSVEVLIIDEISMVSAEFFAELEKQARCIRGDPRPWGGIQVILCGDFFQLPPIEKRFSPKYPPETFYNRGFTFQCPVWRQGHMRSFLLSKVFRQKDPEFVSILNDIRRGSGSSAIPALLSKCQRPIREANGVKATQLFSRNVDVDKVNSSELAALNANEVYFHANDSVEVLASEESDPARHDSMRAQLQRNEFFRDCLAPQELCLKVGAQVMLLKNLELDGATGRGMLVNGSRGVVASMVPKSKYLKELEALQQLDPKTYSQELAAVRAFSGDVLPQVAFSNGRREVLGPEKFSCDVLNLGTCNRHQIPLKLAWALTIHKCQGMTLDLAKVSLRNVFAEGQAYVALSRVRSLDGLQILDGHPDCVKVNPTVRKFYESLERGEEYCDDAWERWQQEKAGPAPAKRGPFPARHQPGPPGHPRSGTCFRCGQPGHWASSCPGRKAVGGATRGNSAPTARGRGAAQGSSSALARLMPHR</sequence>
<dbReference type="InterPro" id="IPR010285">
    <property type="entry name" value="DNA_helicase_pif1-like_DEAD"/>
</dbReference>
<keyword evidence="9" id="KW-0862">Zinc</keyword>